<dbReference type="AlphaFoldDB" id="A0A9W8XBZ2"/>
<evidence type="ECO:0000256" key="1">
    <source>
        <dbReference type="ARBA" id="ARBA00006484"/>
    </source>
</evidence>
<dbReference type="Pfam" id="PF00106">
    <property type="entry name" value="adh_short"/>
    <property type="match status" value="1"/>
</dbReference>
<dbReference type="GeneID" id="80914292"/>
<dbReference type="Gene3D" id="3.40.50.720">
    <property type="entry name" value="NAD(P)-binding Rossmann-like Domain"/>
    <property type="match status" value="1"/>
</dbReference>
<name>A0A9W8XBZ2_9PLEO</name>
<keyword evidence="4" id="KW-1185">Reference proteome</keyword>
<keyword evidence="2" id="KW-0560">Oxidoreductase</keyword>
<evidence type="ECO:0008006" key="5">
    <source>
        <dbReference type="Google" id="ProtNLM"/>
    </source>
</evidence>
<comment type="similarity">
    <text evidence="1">Belongs to the short-chain dehydrogenases/reductases (SDR) family.</text>
</comment>
<comment type="caution">
    <text evidence="3">The sequence shown here is derived from an EMBL/GenBank/DDBJ whole genome shotgun (WGS) entry which is preliminary data.</text>
</comment>
<dbReference type="InterPro" id="IPR002347">
    <property type="entry name" value="SDR_fam"/>
</dbReference>
<dbReference type="EMBL" id="JAPEUX010000008">
    <property type="protein sequence ID" value="KAJ4346830.1"/>
    <property type="molecule type" value="Genomic_DNA"/>
</dbReference>
<dbReference type="OrthoDB" id="542013at2759"/>
<dbReference type="PANTHER" id="PTHR24320:SF148">
    <property type="entry name" value="NAD(P)-BINDING ROSSMANN-FOLD SUPERFAMILY PROTEIN"/>
    <property type="match status" value="1"/>
</dbReference>
<dbReference type="Proteomes" id="UP001140513">
    <property type="component" value="Unassembled WGS sequence"/>
</dbReference>
<dbReference type="PANTHER" id="PTHR24320">
    <property type="entry name" value="RETINOL DEHYDROGENASE"/>
    <property type="match status" value="1"/>
</dbReference>
<dbReference type="GO" id="GO:0016491">
    <property type="term" value="F:oxidoreductase activity"/>
    <property type="evidence" value="ECO:0007669"/>
    <property type="project" value="UniProtKB-KW"/>
</dbReference>
<protein>
    <recommendedName>
        <fullName evidence="5">NAD(P)-binding protein</fullName>
    </recommendedName>
</protein>
<sequence>MASNIRTVVATGATSGLGFEAIKQLLAESQSYRLILGARDLKRAEKEFSDLHYDRQKHSLVFLPLQLNDLRTVRTFATETLEKLGSSKIDLLLLNAGINKPADEPGINGSKWCESYIVNSLSQHYLTHLLRERLAGRVVIVSSGAIRGVSDSARVEQLEKELTANSGTQFQRTYEDSKFTQLLTAHWWRRELEGQAQVVAVSPGLIPDTNLARHAMERMNFKFPDSIMKDARSITEGAQSILAAYTRQDTPQDPAQIFLTSWGEWWPLDVLATSLDTVLQDKWCPSLTQIEKEEVVE</sequence>
<dbReference type="InterPro" id="IPR036291">
    <property type="entry name" value="NAD(P)-bd_dom_sf"/>
</dbReference>
<gene>
    <name evidence="3" type="ORF">N0V89_010762</name>
</gene>
<dbReference type="PRINTS" id="PR00081">
    <property type="entry name" value="GDHRDH"/>
</dbReference>
<dbReference type="SUPFAM" id="SSF51735">
    <property type="entry name" value="NAD(P)-binding Rossmann-fold domains"/>
    <property type="match status" value="1"/>
</dbReference>
<organism evidence="3 4">
    <name type="scientific">Didymosphaeria variabile</name>
    <dbReference type="NCBI Taxonomy" id="1932322"/>
    <lineage>
        <taxon>Eukaryota</taxon>
        <taxon>Fungi</taxon>
        <taxon>Dikarya</taxon>
        <taxon>Ascomycota</taxon>
        <taxon>Pezizomycotina</taxon>
        <taxon>Dothideomycetes</taxon>
        <taxon>Pleosporomycetidae</taxon>
        <taxon>Pleosporales</taxon>
        <taxon>Massarineae</taxon>
        <taxon>Didymosphaeriaceae</taxon>
        <taxon>Didymosphaeria</taxon>
    </lineage>
</organism>
<evidence type="ECO:0000256" key="2">
    <source>
        <dbReference type="ARBA" id="ARBA00023002"/>
    </source>
</evidence>
<evidence type="ECO:0000313" key="4">
    <source>
        <dbReference type="Proteomes" id="UP001140513"/>
    </source>
</evidence>
<evidence type="ECO:0000313" key="3">
    <source>
        <dbReference type="EMBL" id="KAJ4346830.1"/>
    </source>
</evidence>
<dbReference type="RefSeq" id="XP_056066630.1">
    <property type="nucleotide sequence ID" value="XM_056219503.1"/>
</dbReference>
<reference evidence="3" key="1">
    <citation type="submission" date="2022-10" db="EMBL/GenBank/DDBJ databases">
        <title>Tapping the CABI collections for fungal endophytes: first genome assemblies for Collariella, Neodidymelliopsis, Ascochyta clinopodiicola, Didymella pomorum, Didymosphaeria variabile, Neocosmospora piperis and Neocucurbitaria cava.</title>
        <authorList>
            <person name="Hill R."/>
        </authorList>
    </citation>
    <scope>NUCLEOTIDE SEQUENCE</scope>
    <source>
        <strain evidence="3">IMI 356815</strain>
    </source>
</reference>
<proteinExistence type="inferred from homology"/>
<accession>A0A9W8XBZ2</accession>